<evidence type="ECO:0000313" key="3">
    <source>
        <dbReference type="EMBL" id="GAA5806355.1"/>
    </source>
</evidence>
<keyword evidence="2" id="KW-0812">Transmembrane</keyword>
<reference evidence="3 4" key="1">
    <citation type="submission" date="2024-04" db="EMBL/GenBank/DDBJ databases">
        <title>genome sequences of Mucor flavus KT1a and Helicostylum pulchrum KT1b strains isolation_sourced from the surface of a dry-aged beef.</title>
        <authorList>
            <person name="Toyotome T."/>
            <person name="Hosono M."/>
            <person name="Torimaru M."/>
            <person name="Fukuda K."/>
            <person name="Mikami N."/>
        </authorList>
    </citation>
    <scope>NUCLEOTIDE SEQUENCE [LARGE SCALE GENOMIC DNA]</scope>
    <source>
        <strain evidence="3 4">KT1b</strain>
    </source>
</reference>
<keyword evidence="2" id="KW-1133">Transmembrane helix</keyword>
<gene>
    <name evidence="3" type="ORF">HPULCUR_011888</name>
</gene>
<evidence type="ECO:0000256" key="1">
    <source>
        <dbReference type="SAM" id="MobiDB-lite"/>
    </source>
</evidence>
<proteinExistence type="predicted"/>
<evidence type="ECO:0008006" key="5">
    <source>
        <dbReference type="Google" id="ProtNLM"/>
    </source>
</evidence>
<dbReference type="EMBL" id="BAABUJ010000063">
    <property type="protein sequence ID" value="GAA5806355.1"/>
    <property type="molecule type" value="Genomic_DNA"/>
</dbReference>
<sequence length="612" mass="68557">MVATQARRSAAGSMGQASTKSRKRSSLRRQSERPPSTKERSRSVSAGTSQHLLQPRLSAPAVVEIPRLSIADRFMSGPAVSSPQQQPQQPPTPPQQQQQPSPSQSVTTSLVLSNSTSITDNGRLSVADRFMNHSNSVSHSSIQQYRERSASMLDPVPGRLTIAEAFMKSASAKSLRSRAASFGGVGENVHHPLEERNGLFEDAQYLNLDLSISPSSSSVLDRHKSARPWGSQDTLVHHYHTERKKPIYAQFIESEKNAVLADNQSFDYSSYFLDSGDDKRTVTMSDDFSTKYDDYDDMEIGYDKKYGHQRQWSYEEEEEEQEEEQVVVVEPIPSPAVSTTKLKKQQPAAAPHQHIDIEPHHLEDYDHNTKGFWVGCCFVSCGQRPSRKTIEQRHKKRREKEIDEDIRPKNRGFGRRGWVFCTFLSLLVLILVTYFLWPRTPLMRIEGASLTSPAKVTETRQGVMVGNVAFESEWMVNITVDNRQNHVPTRLVQVQVLAKDALTGLVIGKGLHNDDANPEHIILAPNAISTIQIPIHVDYQARDSTDTTFVDLTKACSPPIPFRSPDSSSNNQREALPLHFWITLHFFGLDWLGYKPTVIATPATGGFACPQS</sequence>
<comment type="caution">
    <text evidence="3">The sequence shown here is derived from an EMBL/GenBank/DDBJ whole genome shotgun (WGS) entry which is preliminary data.</text>
</comment>
<organism evidence="3 4">
    <name type="scientific">Helicostylum pulchrum</name>
    <dbReference type="NCBI Taxonomy" id="562976"/>
    <lineage>
        <taxon>Eukaryota</taxon>
        <taxon>Fungi</taxon>
        <taxon>Fungi incertae sedis</taxon>
        <taxon>Mucoromycota</taxon>
        <taxon>Mucoromycotina</taxon>
        <taxon>Mucoromycetes</taxon>
        <taxon>Mucorales</taxon>
        <taxon>Mucorineae</taxon>
        <taxon>Mucoraceae</taxon>
        <taxon>Helicostylum</taxon>
    </lineage>
</organism>
<feature type="region of interest" description="Disordered" evidence="1">
    <location>
        <begin position="1"/>
        <end position="57"/>
    </location>
</feature>
<evidence type="ECO:0000256" key="2">
    <source>
        <dbReference type="SAM" id="Phobius"/>
    </source>
</evidence>
<protein>
    <recommendedName>
        <fullName evidence="5">Transmembrane protein</fullName>
    </recommendedName>
</protein>
<feature type="compositionally biased region" description="Low complexity" evidence="1">
    <location>
        <begin position="95"/>
        <end position="115"/>
    </location>
</feature>
<feature type="compositionally biased region" description="Polar residues" evidence="1">
    <location>
        <begin position="43"/>
        <end position="52"/>
    </location>
</feature>
<keyword evidence="4" id="KW-1185">Reference proteome</keyword>
<dbReference type="Proteomes" id="UP001476247">
    <property type="component" value="Unassembled WGS sequence"/>
</dbReference>
<accession>A0ABP9YHE3</accession>
<feature type="compositionally biased region" description="Basic and acidic residues" evidence="1">
    <location>
        <begin position="29"/>
        <end position="42"/>
    </location>
</feature>
<evidence type="ECO:0000313" key="4">
    <source>
        <dbReference type="Proteomes" id="UP001476247"/>
    </source>
</evidence>
<name>A0ABP9YHE3_9FUNG</name>
<feature type="transmembrane region" description="Helical" evidence="2">
    <location>
        <begin position="417"/>
        <end position="437"/>
    </location>
</feature>
<keyword evidence="2" id="KW-0472">Membrane</keyword>
<feature type="region of interest" description="Disordered" evidence="1">
    <location>
        <begin position="77"/>
        <end position="115"/>
    </location>
</feature>